<protein>
    <submittedName>
        <fullName evidence="1">GlcNAc-transferase family protein</fullName>
    </submittedName>
</protein>
<dbReference type="RefSeq" id="WP_397557378.1">
    <property type="nucleotide sequence ID" value="NZ_JBIQWL010000006.1"/>
</dbReference>
<dbReference type="Pfam" id="PF11397">
    <property type="entry name" value="GlcNAc"/>
    <property type="match status" value="2"/>
</dbReference>
<dbReference type="Proteomes" id="UP001610861">
    <property type="component" value="Unassembled WGS sequence"/>
</dbReference>
<gene>
    <name evidence="1" type="ORF">ACH3VR_16320</name>
</gene>
<dbReference type="InterPro" id="IPR029044">
    <property type="entry name" value="Nucleotide-diphossugar_trans"/>
</dbReference>
<sequence>MSARRIFVQIPAYLDTELASTLRDLYRKAAEPETLRTVVLWQHDEGQALPADVLRLPGLTIIETDAAASRGPNWARRRLGEELADEPYSLLLDSHHRFAPGWDAQVVGMHEGLVGRGIPKPLVTSYLPAYLPGAGARSRQQDPYVVSPMERDDGVLTRLTSHPLYRWEVLEAPVRGTYVSLHFLFSSSDFTREVPIDPAVYFFGDEIALSVRAFTYGWDVYHPHRILGWHAYDRASREPHWERHREWGDAQRASLARQRSLYTGGSDTAQLRGSARSVADFEAHALHRLVVAA</sequence>
<name>A0ABW7QAM2_9MICO</name>
<keyword evidence="2" id="KW-1185">Reference proteome</keyword>
<reference evidence="1 2" key="1">
    <citation type="submission" date="2024-09" db="EMBL/GenBank/DDBJ databases">
        <authorList>
            <person name="Pan X."/>
        </authorList>
    </citation>
    <scope>NUCLEOTIDE SEQUENCE [LARGE SCALE GENOMIC DNA]</scope>
    <source>
        <strain evidence="1 2">B2969</strain>
    </source>
</reference>
<dbReference type="EMBL" id="JBIQWL010000006">
    <property type="protein sequence ID" value="MFH8251931.1"/>
    <property type="molecule type" value="Genomic_DNA"/>
</dbReference>
<evidence type="ECO:0000313" key="2">
    <source>
        <dbReference type="Proteomes" id="UP001610861"/>
    </source>
</evidence>
<dbReference type="PANTHER" id="PTHR34496">
    <property type="entry name" value="GLCNAC TRANSFERASE-RELATED"/>
    <property type="match status" value="1"/>
</dbReference>
<organism evidence="1 2">
    <name type="scientific">Microbacterium alkaliflavum</name>
    <dbReference type="NCBI Taxonomy" id="3248839"/>
    <lineage>
        <taxon>Bacteria</taxon>
        <taxon>Bacillati</taxon>
        <taxon>Actinomycetota</taxon>
        <taxon>Actinomycetes</taxon>
        <taxon>Micrococcales</taxon>
        <taxon>Microbacteriaceae</taxon>
        <taxon>Microbacterium</taxon>
    </lineage>
</organism>
<dbReference type="PANTHER" id="PTHR34496:SF10">
    <property type="entry name" value="GLCNAC TRANSFERASE"/>
    <property type="match status" value="1"/>
</dbReference>
<dbReference type="SUPFAM" id="SSF53448">
    <property type="entry name" value="Nucleotide-diphospho-sugar transferases"/>
    <property type="match status" value="1"/>
</dbReference>
<accession>A0ABW7QAM2</accession>
<proteinExistence type="predicted"/>
<dbReference type="InterPro" id="IPR021067">
    <property type="entry name" value="Glycosyltransferase"/>
</dbReference>
<evidence type="ECO:0000313" key="1">
    <source>
        <dbReference type="EMBL" id="MFH8251931.1"/>
    </source>
</evidence>
<comment type="caution">
    <text evidence="1">The sequence shown here is derived from an EMBL/GenBank/DDBJ whole genome shotgun (WGS) entry which is preliminary data.</text>
</comment>